<feature type="domain" description="HTH marR-type" evidence="4">
    <location>
        <begin position="29"/>
        <end position="161"/>
    </location>
</feature>
<evidence type="ECO:0000259" key="4">
    <source>
        <dbReference type="PROSITE" id="PS50995"/>
    </source>
</evidence>
<dbReference type="SUPFAM" id="SSF46785">
    <property type="entry name" value="Winged helix' DNA-binding domain"/>
    <property type="match status" value="1"/>
</dbReference>
<dbReference type="Pfam" id="PF12802">
    <property type="entry name" value="MarR_2"/>
    <property type="match status" value="1"/>
</dbReference>
<dbReference type="PANTHER" id="PTHR33164:SF64">
    <property type="entry name" value="TRANSCRIPTIONAL REGULATOR SLYA"/>
    <property type="match status" value="1"/>
</dbReference>
<dbReference type="PROSITE" id="PS50995">
    <property type="entry name" value="HTH_MARR_2"/>
    <property type="match status" value="1"/>
</dbReference>
<evidence type="ECO:0000313" key="5">
    <source>
        <dbReference type="EMBL" id="ALH81487.1"/>
    </source>
</evidence>
<evidence type="ECO:0000313" key="6">
    <source>
        <dbReference type="Proteomes" id="UP000058074"/>
    </source>
</evidence>
<evidence type="ECO:0000256" key="3">
    <source>
        <dbReference type="ARBA" id="ARBA00023163"/>
    </source>
</evidence>
<dbReference type="PANTHER" id="PTHR33164">
    <property type="entry name" value="TRANSCRIPTIONAL REGULATOR, MARR FAMILY"/>
    <property type="match status" value="1"/>
</dbReference>
<keyword evidence="1" id="KW-0805">Transcription regulation</keyword>
<dbReference type="PRINTS" id="PR00598">
    <property type="entry name" value="HTHMARR"/>
</dbReference>
<dbReference type="Gene3D" id="1.10.10.10">
    <property type="entry name" value="Winged helix-like DNA-binding domain superfamily/Winged helix DNA-binding domain"/>
    <property type="match status" value="1"/>
</dbReference>
<dbReference type="KEGG" id="smag:AN936_14295"/>
<dbReference type="GO" id="GO:0006950">
    <property type="term" value="P:response to stress"/>
    <property type="evidence" value="ECO:0007669"/>
    <property type="project" value="TreeGrafter"/>
</dbReference>
<dbReference type="GO" id="GO:0003700">
    <property type="term" value="F:DNA-binding transcription factor activity"/>
    <property type="evidence" value="ECO:0007669"/>
    <property type="project" value="InterPro"/>
</dbReference>
<gene>
    <name evidence="5" type="ORF">AN936_14295</name>
</gene>
<dbReference type="InterPro" id="IPR036388">
    <property type="entry name" value="WH-like_DNA-bd_sf"/>
</dbReference>
<accession>A0A0N9VAS0</accession>
<keyword evidence="2" id="KW-0238">DNA-binding</keyword>
<sequence>MMLALQSMTMVEPRNTSGISPAKSLLTASDEFVFLIEEVPRKLRRKFDASTARFGLTRTQWRALVYIYRTPGMTQTDLSKCLELERASVGHVVDQLERMVLAERRAAKGDRRVWELHLLPRAIEILPQLRAEADMIYARLLHMISPTEIRAMRSLLTKMSGNLESGSEDMPPR</sequence>
<reference evidence="5 6" key="1">
    <citation type="journal article" date="2015" name="Genome Announc.">
        <title>Complete Genome Sequence of Polypropylene Glycol- and Polyethylene Glycol-Degrading Sphingopyxis macrogoltabida Strain EY-1.</title>
        <authorList>
            <person name="Ohtsubo Y."/>
            <person name="Nagata Y."/>
            <person name="Numata M."/>
            <person name="Tsuchikane K."/>
            <person name="Hosoyama A."/>
            <person name="Yamazoe A."/>
            <person name="Tsuda M."/>
            <person name="Fujita N."/>
            <person name="Kawai F."/>
        </authorList>
    </citation>
    <scope>NUCLEOTIDE SEQUENCE [LARGE SCALE GENOMIC DNA]</scope>
    <source>
        <strain evidence="5 6">EY-1</strain>
    </source>
</reference>
<dbReference type="InterPro" id="IPR036390">
    <property type="entry name" value="WH_DNA-bd_sf"/>
</dbReference>
<dbReference type="InterPro" id="IPR039422">
    <property type="entry name" value="MarR/SlyA-like"/>
</dbReference>
<organism evidence="5 6">
    <name type="scientific">Sphingopyxis macrogoltabida</name>
    <name type="common">Sphingomonas macrogoltabidus</name>
    <dbReference type="NCBI Taxonomy" id="33050"/>
    <lineage>
        <taxon>Bacteria</taxon>
        <taxon>Pseudomonadati</taxon>
        <taxon>Pseudomonadota</taxon>
        <taxon>Alphaproteobacteria</taxon>
        <taxon>Sphingomonadales</taxon>
        <taxon>Sphingomonadaceae</taxon>
        <taxon>Sphingopyxis</taxon>
    </lineage>
</organism>
<name>A0A0N9VAS0_SPHMC</name>
<dbReference type="SMART" id="SM00347">
    <property type="entry name" value="HTH_MARR"/>
    <property type="match status" value="1"/>
</dbReference>
<dbReference type="InterPro" id="IPR000835">
    <property type="entry name" value="HTH_MarR-typ"/>
</dbReference>
<proteinExistence type="predicted"/>
<keyword evidence="3" id="KW-0804">Transcription</keyword>
<protein>
    <submittedName>
        <fullName evidence="5">Transcriptional regulator</fullName>
    </submittedName>
</protein>
<dbReference type="GO" id="GO:0003677">
    <property type="term" value="F:DNA binding"/>
    <property type="evidence" value="ECO:0007669"/>
    <property type="project" value="UniProtKB-KW"/>
</dbReference>
<evidence type="ECO:0000256" key="2">
    <source>
        <dbReference type="ARBA" id="ARBA00023125"/>
    </source>
</evidence>
<dbReference type="PATRIC" id="fig|33050.5.peg.2962"/>
<dbReference type="EMBL" id="CP012700">
    <property type="protein sequence ID" value="ALH81487.1"/>
    <property type="molecule type" value="Genomic_DNA"/>
</dbReference>
<evidence type="ECO:0000256" key="1">
    <source>
        <dbReference type="ARBA" id="ARBA00023015"/>
    </source>
</evidence>
<dbReference type="AlphaFoldDB" id="A0A0N9VAS0"/>
<dbReference type="Proteomes" id="UP000058074">
    <property type="component" value="Chromosome"/>
</dbReference>